<protein>
    <submittedName>
        <fullName evidence="1">Uncharacterized protein</fullName>
    </submittedName>
</protein>
<sequence>MTKVTRSHENQCFNVCCDDAEAHFDHGQVLEDPHNTETSQREDDLLKTLHMRYMKAHEPWTPYDFPKQYMAHVKHGYYPPTFVLGAGITAAEFMRYASEQHSTASIGLPSSQSTSDQYANMLLRMVANLRRYSCRFPTEECVKLLDELEGAGIKADIQWFLAEDHTEWESIDLLDWSQDYLDFLKRRSETRRNRQDVHVVAK</sequence>
<dbReference type="Proteomes" id="UP000297245">
    <property type="component" value="Unassembled WGS sequence"/>
</dbReference>
<proteinExistence type="predicted"/>
<gene>
    <name evidence="1" type="ORF">K435DRAFT_872951</name>
</gene>
<organism evidence="1 2">
    <name type="scientific">Dendrothele bispora (strain CBS 962.96)</name>
    <dbReference type="NCBI Taxonomy" id="1314807"/>
    <lineage>
        <taxon>Eukaryota</taxon>
        <taxon>Fungi</taxon>
        <taxon>Dikarya</taxon>
        <taxon>Basidiomycota</taxon>
        <taxon>Agaricomycotina</taxon>
        <taxon>Agaricomycetes</taxon>
        <taxon>Agaricomycetidae</taxon>
        <taxon>Agaricales</taxon>
        <taxon>Agaricales incertae sedis</taxon>
        <taxon>Dendrothele</taxon>
    </lineage>
</organism>
<name>A0A4S8L0C8_DENBC</name>
<reference evidence="1 2" key="1">
    <citation type="journal article" date="2019" name="Nat. Ecol. Evol.">
        <title>Megaphylogeny resolves global patterns of mushroom evolution.</title>
        <authorList>
            <person name="Varga T."/>
            <person name="Krizsan K."/>
            <person name="Foldi C."/>
            <person name="Dima B."/>
            <person name="Sanchez-Garcia M."/>
            <person name="Sanchez-Ramirez S."/>
            <person name="Szollosi G.J."/>
            <person name="Szarkandi J.G."/>
            <person name="Papp V."/>
            <person name="Albert L."/>
            <person name="Andreopoulos W."/>
            <person name="Angelini C."/>
            <person name="Antonin V."/>
            <person name="Barry K.W."/>
            <person name="Bougher N.L."/>
            <person name="Buchanan P."/>
            <person name="Buyck B."/>
            <person name="Bense V."/>
            <person name="Catcheside P."/>
            <person name="Chovatia M."/>
            <person name="Cooper J."/>
            <person name="Damon W."/>
            <person name="Desjardin D."/>
            <person name="Finy P."/>
            <person name="Geml J."/>
            <person name="Haridas S."/>
            <person name="Hughes K."/>
            <person name="Justo A."/>
            <person name="Karasinski D."/>
            <person name="Kautmanova I."/>
            <person name="Kiss B."/>
            <person name="Kocsube S."/>
            <person name="Kotiranta H."/>
            <person name="LaButti K.M."/>
            <person name="Lechner B.E."/>
            <person name="Liimatainen K."/>
            <person name="Lipzen A."/>
            <person name="Lukacs Z."/>
            <person name="Mihaltcheva S."/>
            <person name="Morgado L.N."/>
            <person name="Niskanen T."/>
            <person name="Noordeloos M.E."/>
            <person name="Ohm R.A."/>
            <person name="Ortiz-Santana B."/>
            <person name="Ovrebo C."/>
            <person name="Racz N."/>
            <person name="Riley R."/>
            <person name="Savchenko A."/>
            <person name="Shiryaev A."/>
            <person name="Soop K."/>
            <person name="Spirin V."/>
            <person name="Szebenyi C."/>
            <person name="Tomsovsky M."/>
            <person name="Tulloss R.E."/>
            <person name="Uehling J."/>
            <person name="Grigoriev I.V."/>
            <person name="Vagvolgyi C."/>
            <person name="Papp T."/>
            <person name="Martin F.M."/>
            <person name="Miettinen O."/>
            <person name="Hibbett D.S."/>
            <person name="Nagy L.G."/>
        </authorList>
    </citation>
    <scope>NUCLEOTIDE SEQUENCE [LARGE SCALE GENOMIC DNA]</scope>
    <source>
        <strain evidence="1 2">CBS 962.96</strain>
    </source>
</reference>
<dbReference type="AlphaFoldDB" id="A0A4S8L0C8"/>
<dbReference type="EMBL" id="ML179778">
    <property type="protein sequence ID" value="THU81817.1"/>
    <property type="molecule type" value="Genomic_DNA"/>
</dbReference>
<accession>A0A4S8L0C8</accession>
<evidence type="ECO:0000313" key="2">
    <source>
        <dbReference type="Proteomes" id="UP000297245"/>
    </source>
</evidence>
<keyword evidence="2" id="KW-1185">Reference proteome</keyword>
<evidence type="ECO:0000313" key="1">
    <source>
        <dbReference type="EMBL" id="THU81817.1"/>
    </source>
</evidence>